<evidence type="ECO:0000256" key="4">
    <source>
        <dbReference type="PROSITE-ProRule" id="PRU00169"/>
    </source>
</evidence>
<dbReference type="Pfam" id="PF05227">
    <property type="entry name" value="CHASE3"/>
    <property type="match status" value="1"/>
</dbReference>
<dbReference type="Pfam" id="PF00072">
    <property type="entry name" value="Response_reg"/>
    <property type="match status" value="1"/>
</dbReference>
<gene>
    <name evidence="8" type="ORF">CV103_01540</name>
</gene>
<dbReference type="SUPFAM" id="SSF55874">
    <property type="entry name" value="ATPase domain of HSP90 chaperone/DNA topoisomerase II/histidine kinase"/>
    <property type="match status" value="1"/>
</dbReference>
<proteinExistence type="predicted"/>
<dbReference type="SMART" id="SM00387">
    <property type="entry name" value="HATPase_c"/>
    <property type="match status" value="1"/>
</dbReference>
<dbReference type="AlphaFoldDB" id="A0A2T4I7S1"/>
<accession>A0A2T4I7S1</accession>
<dbReference type="Gene3D" id="3.40.50.2300">
    <property type="match status" value="1"/>
</dbReference>
<keyword evidence="8" id="KW-0808">Transferase</keyword>
<comment type="catalytic activity">
    <reaction evidence="1">
        <text>ATP + protein L-histidine = ADP + protein N-phospho-L-histidine.</text>
        <dbReference type="EC" id="2.7.13.3"/>
    </reaction>
</comment>
<keyword evidence="5" id="KW-0812">Transmembrane</keyword>
<dbReference type="SUPFAM" id="SSF52172">
    <property type="entry name" value="CheY-like"/>
    <property type="match status" value="1"/>
</dbReference>
<evidence type="ECO:0000313" key="9">
    <source>
        <dbReference type="Proteomes" id="UP000241206"/>
    </source>
</evidence>
<dbReference type="Pfam" id="PF00512">
    <property type="entry name" value="HisKA"/>
    <property type="match status" value="1"/>
</dbReference>
<dbReference type="PROSITE" id="PS50110">
    <property type="entry name" value="RESPONSE_REGULATORY"/>
    <property type="match status" value="1"/>
</dbReference>
<dbReference type="InterPro" id="IPR007891">
    <property type="entry name" value="CHASE3"/>
</dbReference>
<dbReference type="PROSITE" id="PS50109">
    <property type="entry name" value="HIS_KIN"/>
    <property type="match status" value="1"/>
</dbReference>
<evidence type="ECO:0000256" key="5">
    <source>
        <dbReference type="SAM" id="Phobius"/>
    </source>
</evidence>
<dbReference type="InterPro" id="IPR005467">
    <property type="entry name" value="His_kinase_dom"/>
</dbReference>
<feature type="domain" description="Response regulatory" evidence="7">
    <location>
        <begin position="517"/>
        <end position="632"/>
    </location>
</feature>
<dbReference type="CDD" id="cd00082">
    <property type="entry name" value="HisKA"/>
    <property type="match status" value="1"/>
</dbReference>
<evidence type="ECO:0000259" key="7">
    <source>
        <dbReference type="PROSITE" id="PS50110"/>
    </source>
</evidence>
<keyword evidence="8" id="KW-0418">Kinase</keyword>
<dbReference type="Proteomes" id="UP000241206">
    <property type="component" value="Unassembled WGS sequence"/>
</dbReference>
<feature type="domain" description="Histidine kinase" evidence="6">
    <location>
        <begin position="270"/>
        <end position="494"/>
    </location>
</feature>
<dbReference type="InterPro" id="IPR003594">
    <property type="entry name" value="HATPase_dom"/>
</dbReference>
<dbReference type="CDD" id="cd19410">
    <property type="entry name" value="HK9-like_sensor"/>
    <property type="match status" value="1"/>
</dbReference>
<dbReference type="PANTHER" id="PTHR43065">
    <property type="entry name" value="SENSOR HISTIDINE KINASE"/>
    <property type="match status" value="1"/>
</dbReference>
<reference evidence="8 9" key="1">
    <citation type="submission" date="2017-11" db="EMBL/GenBank/DDBJ databases">
        <title>Sphingomonas oleivorans sp. nov., isolated from oil-contaminated soil.</title>
        <authorList>
            <person name="Wang L."/>
            <person name="Chen L."/>
        </authorList>
    </citation>
    <scope>NUCLEOTIDE SEQUENCE [LARGE SCALE GENOMIC DNA]</scope>
    <source>
        <strain evidence="8 9">K101</strain>
    </source>
</reference>
<organism evidence="8 9">
    <name type="scientific">Edaphosphingomonas fennica</name>
    <dbReference type="NCBI Taxonomy" id="114404"/>
    <lineage>
        <taxon>Bacteria</taxon>
        <taxon>Pseudomonadati</taxon>
        <taxon>Pseudomonadota</taxon>
        <taxon>Alphaproteobacteria</taxon>
        <taxon>Sphingomonadales</taxon>
        <taxon>Rhizorhabdaceae</taxon>
        <taxon>Edaphosphingomonas</taxon>
    </lineage>
</organism>
<dbReference type="InterPro" id="IPR004358">
    <property type="entry name" value="Sig_transdc_His_kin-like_C"/>
</dbReference>
<feature type="modified residue" description="4-aspartylphosphate" evidence="4">
    <location>
        <position position="567"/>
    </location>
</feature>
<dbReference type="Pfam" id="PF02518">
    <property type="entry name" value="HATPase_c"/>
    <property type="match status" value="1"/>
</dbReference>
<dbReference type="EMBL" id="PHHF01000006">
    <property type="protein sequence ID" value="PTD27447.1"/>
    <property type="molecule type" value="Genomic_DNA"/>
</dbReference>
<dbReference type="InterPro" id="IPR011006">
    <property type="entry name" value="CheY-like_superfamily"/>
</dbReference>
<evidence type="ECO:0000259" key="6">
    <source>
        <dbReference type="PROSITE" id="PS50109"/>
    </source>
</evidence>
<evidence type="ECO:0000256" key="2">
    <source>
        <dbReference type="ARBA" id="ARBA00012438"/>
    </source>
</evidence>
<dbReference type="InterPro" id="IPR036890">
    <property type="entry name" value="HATPase_C_sf"/>
</dbReference>
<dbReference type="InterPro" id="IPR003661">
    <property type="entry name" value="HisK_dim/P_dom"/>
</dbReference>
<name>A0A2T4I7S1_9SPHN</name>
<keyword evidence="5" id="KW-1133">Transmembrane helix</keyword>
<dbReference type="SUPFAM" id="SSF47384">
    <property type="entry name" value="Homodimeric domain of signal transducing histidine kinase"/>
    <property type="match status" value="1"/>
</dbReference>
<dbReference type="PANTHER" id="PTHR43065:SF42">
    <property type="entry name" value="TWO-COMPONENT SENSOR PPRA"/>
    <property type="match status" value="1"/>
</dbReference>
<evidence type="ECO:0000256" key="3">
    <source>
        <dbReference type="ARBA" id="ARBA00022553"/>
    </source>
</evidence>
<dbReference type="SMART" id="SM00448">
    <property type="entry name" value="REC"/>
    <property type="match status" value="1"/>
</dbReference>
<dbReference type="Gene3D" id="1.10.287.130">
    <property type="match status" value="1"/>
</dbReference>
<dbReference type="GO" id="GO:0000155">
    <property type="term" value="F:phosphorelay sensor kinase activity"/>
    <property type="evidence" value="ECO:0007669"/>
    <property type="project" value="InterPro"/>
</dbReference>
<keyword evidence="5" id="KW-0472">Membrane</keyword>
<dbReference type="InterPro" id="IPR001789">
    <property type="entry name" value="Sig_transdc_resp-reg_receiver"/>
</dbReference>
<evidence type="ECO:0000256" key="1">
    <source>
        <dbReference type="ARBA" id="ARBA00000085"/>
    </source>
</evidence>
<dbReference type="InterPro" id="IPR036097">
    <property type="entry name" value="HisK_dim/P_sf"/>
</dbReference>
<keyword evidence="3 4" id="KW-0597">Phosphoprotein</keyword>
<sequence>MGDALRTVEQTTGDRSDDRRRSRSTFLLLAIGAVTLALLLMGAFYLSEQQRRSEEWVRHTLSVENRITQLWSSIQSAETQQRAYLITRKSGYLDNFRTSLQAIATQQSELAEITSDNPIQRRAMAKLKPQLAGRIDALNLGLTKLNAAGFAAAAEHTASGTGTAYMEGAKAALGEMSAEENRLLSERQRSAARQRSGLQIALGVGFVGLIALMAYALRDASARYQALEQSRDHLDNAYGVLRDEVTHREQIEAQLRQLHKMEAIGQLTGGIAHDFNNMLSVIMGSIELAMRRLTSKPDKAADALRTAQEGAKRAASLTARLLAFARQTPLEPSVVDPNKLVINMSELLRRTIGEPVAIETVLTGGVWHTEIDAHQLENAILNLCVNARDAMPDGGKLTIETSNAFLDENYAAAHTEVTAGQYVLVSITDNGSGMPPEVIEKAFDPFFTTKGVGKGTGLGLSQVFGFVKQSGGHIKIYSEIGQGTSVKLYLRRSFARPESQETSAFDAESYQAPFDALILLVEDDDQVRNLTHEILLELGYRVAIAVNGGEALEKLASLDRVDVLLTDIVMPGMSGRELADKAQADHGAIRVLYMTGYTRNAIVHNGVVDAGVNFIQKPFGPDQLGRRLVEVLRKDP</sequence>
<dbReference type="CDD" id="cd16919">
    <property type="entry name" value="HATPase_CckA-like"/>
    <property type="match status" value="1"/>
</dbReference>
<evidence type="ECO:0000313" key="8">
    <source>
        <dbReference type="EMBL" id="PTD27447.1"/>
    </source>
</evidence>
<dbReference type="Gene3D" id="3.30.565.10">
    <property type="entry name" value="Histidine kinase-like ATPase, C-terminal domain"/>
    <property type="match status" value="1"/>
</dbReference>
<comment type="caution">
    <text evidence="8">The sequence shown here is derived from an EMBL/GenBank/DDBJ whole genome shotgun (WGS) entry which is preliminary data.</text>
</comment>
<protein>
    <recommendedName>
        <fullName evidence="2">histidine kinase</fullName>
        <ecNumber evidence="2">2.7.13.3</ecNumber>
    </recommendedName>
</protein>
<dbReference type="SMART" id="SM00388">
    <property type="entry name" value="HisKA"/>
    <property type="match status" value="1"/>
</dbReference>
<keyword evidence="9" id="KW-1185">Reference proteome</keyword>
<dbReference type="PRINTS" id="PR00344">
    <property type="entry name" value="BCTRLSENSOR"/>
</dbReference>
<feature type="transmembrane region" description="Helical" evidence="5">
    <location>
        <begin position="26"/>
        <end position="46"/>
    </location>
</feature>
<dbReference type="EC" id="2.7.13.3" evidence="2"/>
<feature type="transmembrane region" description="Helical" evidence="5">
    <location>
        <begin position="197"/>
        <end position="217"/>
    </location>
</feature>